<organism evidence="1">
    <name type="scientific">Salmonella enterica</name>
    <name type="common">Salmonella choleraesuis</name>
    <dbReference type="NCBI Taxonomy" id="28901"/>
    <lineage>
        <taxon>Bacteria</taxon>
        <taxon>Pseudomonadati</taxon>
        <taxon>Pseudomonadota</taxon>
        <taxon>Gammaproteobacteria</taxon>
        <taxon>Enterobacterales</taxon>
        <taxon>Enterobacteriaceae</taxon>
        <taxon>Salmonella</taxon>
    </lineage>
</organism>
<dbReference type="EMBL" id="AAMCFY010000047">
    <property type="protein sequence ID" value="EDF8920028.1"/>
    <property type="molecule type" value="Genomic_DNA"/>
</dbReference>
<reference evidence="1" key="1">
    <citation type="submission" date="2019-10" db="EMBL/GenBank/DDBJ databases">
        <authorList>
            <consortium name="PulseNet: The National Subtyping Network for Foodborne Disease Surveillance"/>
            <person name="Tarr C.L."/>
            <person name="Trees E."/>
            <person name="Katz L.S."/>
            <person name="Carleton-Romer H.A."/>
            <person name="Stroika S."/>
            <person name="Kucerova Z."/>
            <person name="Roache K.F."/>
            <person name="Sabol A.L."/>
            <person name="Besser J."/>
            <person name="Gerner-Smidt P."/>
        </authorList>
    </citation>
    <scope>NUCLEOTIDE SEQUENCE</scope>
    <source>
        <strain evidence="1">PNUSAS108628</strain>
    </source>
</reference>
<sequence length="64" mass="7565">MRRNQIEQQLLLKRARRITTSMCIDVPSFGSKEERKRAMKAQHAEMVKKLNEQDVVEPIAILHY</sequence>
<evidence type="ECO:0000313" key="1">
    <source>
        <dbReference type="EMBL" id="EDF8920028.1"/>
    </source>
</evidence>
<name>A0A629KAQ9_SALER</name>
<accession>A0A629KAQ9</accession>
<gene>
    <name evidence="1" type="ORF">GCB20_13845</name>
</gene>
<comment type="caution">
    <text evidence="1">The sequence shown here is derived from an EMBL/GenBank/DDBJ whole genome shotgun (WGS) entry which is preliminary data.</text>
</comment>
<protein>
    <submittedName>
        <fullName evidence="1">Uncharacterized protein</fullName>
    </submittedName>
</protein>
<proteinExistence type="predicted"/>
<dbReference type="AlphaFoldDB" id="A0A629KAQ9"/>